<accession>A0AC61NGZ2</accession>
<name>A0AC61NGZ2_9BACT</name>
<protein>
    <submittedName>
        <fullName evidence="1">DUF3472 domain-containing protein</fullName>
    </submittedName>
</protein>
<keyword evidence="2" id="KW-1185">Reference proteome</keyword>
<sequence>MLRNKLTKYFAWILFVFLFTQCDEPGITEPVKVYDPSQLQEVEFAYTTVPFYHTGFMSPYVGASGLKMSFDDGAMVAMPTGWSKKDQELSIFFHMKGASTTRLTPLTMKLVFDSPLTQDISYVCSVDGVDEPFKIDAKSGESSALSPIVYVAGNGYYCLRVKGEKDSTTGYPAMSIIEVGSDVNGSVEITYMNPKSGSKNKLWRAAPSAHLNYKTSEDNIMWFYNEMTIPSGTDPIHTYYMANGFSEGYFGIQHNEMNEWTILFSVWSSFTTDDPTMIPSEYEVKMVKKGSLTTVSSFGGEGSGKKSYIKKKWKQDQTYKFLVKAEPLNDGKNSVVFTGWIYMPEENKWFLLASFEKPHSKESSLKGLYSFVEDFGHAHSQNSNHYRKALLGNTWVCKSDGSWKPIVKTTVGSTFNADSQPRQDIQGGIEGAGWYLKTGGFFADKVTDSKLEFDRPSSAPKTAPSIDFDALP</sequence>
<evidence type="ECO:0000313" key="1">
    <source>
        <dbReference type="EMBL" id="QZE14871.1"/>
    </source>
</evidence>
<proteinExistence type="predicted"/>
<dbReference type="EMBL" id="CP081303">
    <property type="protein sequence ID" value="QZE14871.1"/>
    <property type="molecule type" value="Genomic_DNA"/>
</dbReference>
<organism evidence="1 2">
    <name type="scientific">Halosquirtibacter laminarini</name>
    <dbReference type="NCBI Taxonomy" id="3374600"/>
    <lineage>
        <taxon>Bacteria</taxon>
        <taxon>Pseudomonadati</taxon>
        <taxon>Bacteroidota</taxon>
        <taxon>Bacteroidia</taxon>
        <taxon>Marinilabiliales</taxon>
        <taxon>Prolixibacteraceae</taxon>
        <taxon>Halosquirtibacter</taxon>
    </lineage>
</organism>
<reference evidence="1" key="1">
    <citation type="submission" date="2021-08" db="EMBL/GenBank/DDBJ databases">
        <title>Novel anaerobic bacterium isolated from sea squirt in East Sea, Republic of Korea.</title>
        <authorList>
            <person name="Nguyen T.H."/>
            <person name="Li Z."/>
            <person name="Lee Y.-J."/>
            <person name="Ko J."/>
            <person name="Kim S.-G."/>
        </authorList>
    </citation>
    <scope>NUCLEOTIDE SEQUENCE</scope>
    <source>
        <strain evidence="1">KCTC 25031</strain>
    </source>
</reference>
<dbReference type="Proteomes" id="UP000826212">
    <property type="component" value="Chromosome"/>
</dbReference>
<gene>
    <name evidence="1" type="ORF">K4L44_03145</name>
</gene>
<evidence type="ECO:0000313" key="2">
    <source>
        <dbReference type="Proteomes" id="UP000826212"/>
    </source>
</evidence>